<name>A0A9D2DTX5_9FIRM</name>
<dbReference type="Gene3D" id="1.10.150.650">
    <property type="match status" value="1"/>
</dbReference>
<proteinExistence type="predicted"/>
<evidence type="ECO:0000313" key="3">
    <source>
        <dbReference type="Proteomes" id="UP000824041"/>
    </source>
</evidence>
<dbReference type="AlphaFoldDB" id="A0A9D2DTX5"/>
<dbReference type="InterPro" id="IPR003141">
    <property type="entry name" value="Pol/His_phosphatase_N"/>
</dbReference>
<dbReference type="GO" id="GO:0035312">
    <property type="term" value="F:5'-3' DNA exonuclease activity"/>
    <property type="evidence" value="ECO:0007669"/>
    <property type="project" value="TreeGrafter"/>
</dbReference>
<dbReference type="GO" id="GO:0004534">
    <property type="term" value="F:5'-3' RNA exonuclease activity"/>
    <property type="evidence" value="ECO:0007669"/>
    <property type="project" value="TreeGrafter"/>
</dbReference>
<dbReference type="Proteomes" id="UP000824041">
    <property type="component" value="Unassembled WGS sequence"/>
</dbReference>
<comment type="caution">
    <text evidence="2">The sequence shown here is derived from an EMBL/GenBank/DDBJ whole genome shotgun (WGS) entry which is preliminary data.</text>
</comment>
<dbReference type="PANTHER" id="PTHR42924">
    <property type="entry name" value="EXONUCLEASE"/>
    <property type="match status" value="1"/>
</dbReference>
<dbReference type="Pfam" id="PF02811">
    <property type="entry name" value="PHP"/>
    <property type="match status" value="1"/>
</dbReference>
<organism evidence="2 3">
    <name type="scientific">Candidatus Blautia faecigallinarum</name>
    <dbReference type="NCBI Taxonomy" id="2838488"/>
    <lineage>
        <taxon>Bacteria</taxon>
        <taxon>Bacillati</taxon>
        <taxon>Bacillota</taxon>
        <taxon>Clostridia</taxon>
        <taxon>Lachnospirales</taxon>
        <taxon>Lachnospiraceae</taxon>
        <taxon>Blautia</taxon>
    </lineage>
</organism>
<dbReference type="SUPFAM" id="SSF89550">
    <property type="entry name" value="PHP domain-like"/>
    <property type="match status" value="1"/>
</dbReference>
<reference evidence="2" key="2">
    <citation type="submission" date="2021-04" db="EMBL/GenBank/DDBJ databases">
        <authorList>
            <person name="Gilroy R."/>
        </authorList>
    </citation>
    <scope>NUCLEOTIDE SEQUENCE</scope>
    <source>
        <strain evidence="2">14324</strain>
    </source>
</reference>
<dbReference type="EMBL" id="DXBU01000128">
    <property type="protein sequence ID" value="HIZ23013.1"/>
    <property type="molecule type" value="Genomic_DNA"/>
</dbReference>
<gene>
    <name evidence="2" type="ORF">IAA21_09495</name>
</gene>
<sequence length="304" mass="35233">MYQCDLHTHTTRSDGHLTPVESIDRGAALGIKVLAITDHDTILPLYYEEKGKKTELEQYAACHGVELLRGIEVSCDTNNEDVHLIGLYCGWESPFWEQLEDRVLKSRTESYREIVRRLDRGGYPMSWEELLAYTGKEETPDRVLKKELFEFMAGKGYVKSWLDGKNLLQTHPEFTVDREKPDPLEIIRQIHKTGGIVIQAHPFLVKDEPVYKNRRMTRFAYMDMLVEEGLDGIEACYTYDKTSYRGNLTKLEIEKAVRRRYENAGVFFSGGSDFHGDYKTGIPNPRELGECGVSYEYFCKYIRR</sequence>
<feature type="domain" description="Polymerase/histidinol phosphatase N-terminal" evidence="1">
    <location>
        <begin position="4"/>
        <end position="77"/>
    </location>
</feature>
<protein>
    <submittedName>
        <fullName evidence="2">PHP domain-containing protein</fullName>
    </submittedName>
</protein>
<dbReference type="InterPro" id="IPR016195">
    <property type="entry name" value="Pol/histidinol_Pase-like"/>
</dbReference>
<evidence type="ECO:0000313" key="2">
    <source>
        <dbReference type="EMBL" id="HIZ23013.1"/>
    </source>
</evidence>
<dbReference type="PANTHER" id="PTHR42924:SF3">
    <property type="entry name" value="POLYMERASE_HISTIDINOL PHOSPHATASE N-TERMINAL DOMAIN-CONTAINING PROTEIN"/>
    <property type="match status" value="1"/>
</dbReference>
<dbReference type="InterPro" id="IPR004013">
    <property type="entry name" value="PHP_dom"/>
</dbReference>
<dbReference type="InterPro" id="IPR052018">
    <property type="entry name" value="PHP_domain"/>
</dbReference>
<dbReference type="Gene3D" id="3.20.20.140">
    <property type="entry name" value="Metal-dependent hydrolases"/>
    <property type="match status" value="1"/>
</dbReference>
<dbReference type="CDD" id="cd07438">
    <property type="entry name" value="PHP_HisPPase_AMP"/>
    <property type="match status" value="1"/>
</dbReference>
<accession>A0A9D2DTX5</accession>
<reference evidence="2" key="1">
    <citation type="journal article" date="2021" name="PeerJ">
        <title>Extensive microbial diversity within the chicken gut microbiome revealed by metagenomics and culture.</title>
        <authorList>
            <person name="Gilroy R."/>
            <person name="Ravi A."/>
            <person name="Getino M."/>
            <person name="Pursley I."/>
            <person name="Horton D.L."/>
            <person name="Alikhan N.F."/>
            <person name="Baker D."/>
            <person name="Gharbi K."/>
            <person name="Hall N."/>
            <person name="Watson M."/>
            <person name="Adriaenssens E.M."/>
            <person name="Foster-Nyarko E."/>
            <person name="Jarju S."/>
            <person name="Secka A."/>
            <person name="Antonio M."/>
            <person name="Oren A."/>
            <person name="Chaudhuri R.R."/>
            <person name="La Ragione R."/>
            <person name="Hildebrand F."/>
            <person name="Pallen M.J."/>
        </authorList>
    </citation>
    <scope>NUCLEOTIDE SEQUENCE</scope>
    <source>
        <strain evidence="2">14324</strain>
    </source>
</reference>
<evidence type="ECO:0000259" key="1">
    <source>
        <dbReference type="SMART" id="SM00481"/>
    </source>
</evidence>
<dbReference type="SMART" id="SM00481">
    <property type="entry name" value="POLIIIAc"/>
    <property type="match status" value="1"/>
</dbReference>